<organism evidence="3 4">
    <name type="scientific">Apodospora peruviana</name>
    <dbReference type="NCBI Taxonomy" id="516989"/>
    <lineage>
        <taxon>Eukaryota</taxon>
        <taxon>Fungi</taxon>
        <taxon>Dikarya</taxon>
        <taxon>Ascomycota</taxon>
        <taxon>Pezizomycotina</taxon>
        <taxon>Sordariomycetes</taxon>
        <taxon>Sordariomycetidae</taxon>
        <taxon>Sordariales</taxon>
        <taxon>Lasiosphaeriaceae</taxon>
        <taxon>Apodospora</taxon>
    </lineage>
</organism>
<keyword evidence="1" id="KW-0812">Transmembrane</keyword>
<accession>A0AAE0HUV2</accession>
<feature type="transmembrane region" description="Helical" evidence="1">
    <location>
        <begin position="57"/>
        <end position="78"/>
    </location>
</feature>
<reference evidence="3" key="2">
    <citation type="submission" date="2023-06" db="EMBL/GenBank/DDBJ databases">
        <authorList>
            <consortium name="Lawrence Berkeley National Laboratory"/>
            <person name="Haridas S."/>
            <person name="Hensen N."/>
            <person name="Bonometti L."/>
            <person name="Westerberg I."/>
            <person name="Brannstrom I.O."/>
            <person name="Guillou S."/>
            <person name="Cros-Aarteil S."/>
            <person name="Calhoun S."/>
            <person name="Kuo A."/>
            <person name="Mondo S."/>
            <person name="Pangilinan J."/>
            <person name="Riley R."/>
            <person name="Labutti K."/>
            <person name="Andreopoulos B."/>
            <person name="Lipzen A."/>
            <person name="Chen C."/>
            <person name="Yanf M."/>
            <person name="Daum C."/>
            <person name="Ng V."/>
            <person name="Clum A."/>
            <person name="Steindorff A."/>
            <person name="Ohm R."/>
            <person name="Martin F."/>
            <person name="Silar P."/>
            <person name="Natvig D."/>
            <person name="Lalanne C."/>
            <person name="Gautier V."/>
            <person name="Ament-Velasquez S.L."/>
            <person name="Kruys A."/>
            <person name="Hutchinson M.I."/>
            <person name="Powell A.J."/>
            <person name="Barry K."/>
            <person name="Miller A.N."/>
            <person name="Grigoriev I.V."/>
            <person name="Debuchy R."/>
            <person name="Gladieux P."/>
            <person name="Thoren M.H."/>
            <person name="Johannesson H."/>
        </authorList>
    </citation>
    <scope>NUCLEOTIDE SEQUENCE</scope>
    <source>
        <strain evidence="3">CBS 118394</strain>
    </source>
</reference>
<evidence type="ECO:0000313" key="4">
    <source>
        <dbReference type="Proteomes" id="UP001283341"/>
    </source>
</evidence>
<reference evidence="3" key="1">
    <citation type="journal article" date="2023" name="Mol. Phylogenet. Evol.">
        <title>Genome-scale phylogeny and comparative genomics of the fungal order Sordariales.</title>
        <authorList>
            <person name="Hensen N."/>
            <person name="Bonometti L."/>
            <person name="Westerberg I."/>
            <person name="Brannstrom I.O."/>
            <person name="Guillou S."/>
            <person name="Cros-Aarteil S."/>
            <person name="Calhoun S."/>
            <person name="Haridas S."/>
            <person name="Kuo A."/>
            <person name="Mondo S."/>
            <person name="Pangilinan J."/>
            <person name="Riley R."/>
            <person name="LaButti K."/>
            <person name="Andreopoulos B."/>
            <person name="Lipzen A."/>
            <person name="Chen C."/>
            <person name="Yan M."/>
            <person name="Daum C."/>
            <person name="Ng V."/>
            <person name="Clum A."/>
            <person name="Steindorff A."/>
            <person name="Ohm R.A."/>
            <person name="Martin F."/>
            <person name="Silar P."/>
            <person name="Natvig D.O."/>
            <person name="Lalanne C."/>
            <person name="Gautier V."/>
            <person name="Ament-Velasquez S.L."/>
            <person name="Kruys A."/>
            <person name="Hutchinson M.I."/>
            <person name="Powell A.J."/>
            <person name="Barry K."/>
            <person name="Miller A.N."/>
            <person name="Grigoriev I.V."/>
            <person name="Debuchy R."/>
            <person name="Gladieux P."/>
            <person name="Hiltunen Thoren M."/>
            <person name="Johannesson H."/>
        </authorList>
    </citation>
    <scope>NUCLEOTIDE SEQUENCE</scope>
    <source>
        <strain evidence="3">CBS 118394</strain>
    </source>
</reference>
<feature type="transmembrane region" description="Helical" evidence="1">
    <location>
        <begin position="586"/>
        <end position="608"/>
    </location>
</feature>
<feature type="transmembrane region" description="Helical" evidence="1">
    <location>
        <begin position="524"/>
        <end position="548"/>
    </location>
</feature>
<keyword evidence="1" id="KW-1133">Transmembrane helix</keyword>
<evidence type="ECO:0000259" key="2">
    <source>
        <dbReference type="Pfam" id="PF20163"/>
    </source>
</evidence>
<dbReference type="Proteomes" id="UP001283341">
    <property type="component" value="Unassembled WGS sequence"/>
</dbReference>
<dbReference type="InterPro" id="IPR046623">
    <property type="entry name" value="DUF6536"/>
</dbReference>
<evidence type="ECO:0000313" key="3">
    <source>
        <dbReference type="EMBL" id="KAK3313329.1"/>
    </source>
</evidence>
<feature type="transmembrane region" description="Helical" evidence="1">
    <location>
        <begin position="113"/>
        <end position="143"/>
    </location>
</feature>
<evidence type="ECO:0000256" key="1">
    <source>
        <dbReference type="SAM" id="Phobius"/>
    </source>
</evidence>
<keyword evidence="1" id="KW-0472">Membrane</keyword>
<comment type="caution">
    <text evidence="3">The sequence shown here is derived from an EMBL/GenBank/DDBJ whole genome shotgun (WGS) entry which is preliminary data.</text>
</comment>
<dbReference type="PANTHER" id="PTHR35395:SF1">
    <property type="entry name" value="DUF6536 DOMAIN-CONTAINING PROTEIN"/>
    <property type="match status" value="1"/>
</dbReference>
<proteinExistence type="predicted"/>
<feature type="transmembrane region" description="Helical" evidence="1">
    <location>
        <begin position="466"/>
        <end position="490"/>
    </location>
</feature>
<protein>
    <recommendedName>
        <fullName evidence="2">DUF6536 domain-containing protein</fullName>
    </recommendedName>
</protein>
<dbReference type="PANTHER" id="PTHR35395">
    <property type="entry name" value="DUF6536 DOMAIN-CONTAINING PROTEIN"/>
    <property type="match status" value="1"/>
</dbReference>
<gene>
    <name evidence="3" type="ORF">B0H66DRAFT_349215</name>
</gene>
<sequence length="818" mass="90856">MNWHRTAFLFLLLSLAILLLLAIFLGISTNLTGISGFTTVYQGKCSSTSSMNAGLQFAVAVISVIISVSTDFFLRLAISPTPHDISKAHTQNQWLDIGTHSLRNMRFVSRWRTLTWILLVVSSAPLQLFSHASVFAVSVYPFYEHILVAESYFDGAAAWYPGVANPYLFDYYFDVLNDTTPLAKDFRAAKQNWDRLDPTDCWDMYLHNPSGLQNHRHLVLVVENAADPHAVGWTGAQLWSNSSTEVADEIAELPGYDPTLVNSVWSMQPLCQADILYNGLLNDCADDYGDHGAVLNLYDDGDDGGSPAGSAPEPWTYPWISPTSHDAATMNDSFGEFNLDFNQVTVKYCLAEPFVSRCKVYLANPILLMVLGVVVLKVVLSAFAFYMAWGLDSIQTLGDAVQLFMEQDVPVQVEKTTGLRQDMEAKDGGLVELSPLPPLAAGNTSIKAREWVAAPKYWHTAVRRAVWLWTMTPCVLLVLGVSITIIVLHLRLHLKWNDYAFGEDMNNHYLNFYTSDYDPSVTDISSVIIISLLANLSQLLITPIYFLLNALNTIMFQSRYWASFALGAKRLRVSFPRGKTQRGGYVFGYPLAWGLTLTVLRTMLGWLFTQAIFMLPRGRLDYQVNQTEIKITDVGVVVGYSVEALVATIGVSIAVFFVLPVLISYRRLPASSVVVGTNSLVIAGQCLRVLQSQRSPTVGTSTPGARDKEKEGGGGLFRFSSLWEIQSPVSVRQVSTFRNSADGPRYLQPLEWGVLDAGDRPRGRPGYLGLGTKNEILGKPVEGQVYEYSSVEEELRSSSGRRRWSSRLGMKWPWGKGS</sequence>
<dbReference type="AlphaFoldDB" id="A0AAE0HUV2"/>
<feature type="transmembrane region" description="Helical" evidence="1">
    <location>
        <begin position="366"/>
        <end position="389"/>
    </location>
</feature>
<dbReference type="EMBL" id="JAUEDM010000007">
    <property type="protein sequence ID" value="KAK3313329.1"/>
    <property type="molecule type" value="Genomic_DNA"/>
</dbReference>
<feature type="domain" description="DUF6536" evidence="2">
    <location>
        <begin position="3"/>
        <end position="152"/>
    </location>
</feature>
<keyword evidence="4" id="KW-1185">Reference proteome</keyword>
<dbReference type="Pfam" id="PF20163">
    <property type="entry name" value="DUF6536"/>
    <property type="match status" value="1"/>
</dbReference>
<feature type="transmembrane region" description="Helical" evidence="1">
    <location>
        <begin position="644"/>
        <end position="663"/>
    </location>
</feature>
<name>A0AAE0HUV2_9PEZI</name>